<dbReference type="AlphaFoldDB" id="A0A383CZU2"/>
<sequence>MPRELLKFRKGDVGLKITKDGKLELAGVTPDLPMIDNAGNVNPALLFAAAWVRKDPEILKMLVENFKTSVAEGIFGEDAQKEYKTALKIKHETPPPPFLNPESDAK</sequence>
<feature type="non-terminal residue" evidence="1">
    <location>
        <position position="106"/>
    </location>
</feature>
<reference evidence="1" key="1">
    <citation type="submission" date="2018-05" db="EMBL/GenBank/DDBJ databases">
        <authorList>
            <person name="Lanie J.A."/>
            <person name="Ng W.-L."/>
            <person name="Kazmierczak K.M."/>
            <person name="Andrzejewski T.M."/>
            <person name="Davidsen T.M."/>
            <person name="Wayne K.J."/>
            <person name="Tettelin H."/>
            <person name="Glass J.I."/>
            <person name="Rusch D."/>
            <person name="Podicherti R."/>
            <person name="Tsui H.-C.T."/>
            <person name="Winkler M.E."/>
        </authorList>
    </citation>
    <scope>NUCLEOTIDE SEQUENCE</scope>
</reference>
<protein>
    <submittedName>
        <fullName evidence="1">Uncharacterized protein</fullName>
    </submittedName>
</protein>
<evidence type="ECO:0000313" key="1">
    <source>
        <dbReference type="EMBL" id="SVE37523.1"/>
    </source>
</evidence>
<name>A0A383CZU2_9ZZZZ</name>
<dbReference type="EMBL" id="UINC01212966">
    <property type="protein sequence ID" value="SVE37523.1"/>
    <property type="molecule type" value="Genomic_DNA"/>
</dbReference>
<organism evidence="1">
    <name type="scientific">marine metagenome</name>
    <dbReference type="NCBI Taxonomy" id="408172"/>
    <lineage>
        <taxon>unclassified sequences</taxon>
        <taxon>metagenomes</taxon>
        <taxon>ecological metagenomes</taxon>
    </lineage>
</organism>
<gene>
    <name evidence="1" type="ORF">METZ01_LOCUS490377</name>
</gene>
<proteinExistence type="predicted"/>
<accession>A0A383CZU2</accession>